<organism evidence="1 2">
    <name type="scientific">Succinatimonas hippei (strain DSM 22608 / JCM 16073 / KCTC 15190 / YIT 12066)</name>
    <dbReference type="NCBI Taxonomy" id="762983"/>
    <lineage>
        <taxon>Bacteria</taxon>
        <taxon>Pseudomonadati</taxon>
        <taxon>Pseudomonadota</taxon>
        <taxon>Gammaproteobacteria</taxon>
        <taxon>Aeromonadales</taxon>
        <taxon>Succinivibrionaceae</taxon>
        <taxon>Succinatimonas</taxon>
    </lineage>
</organism>
<dbReference type="AlphaFoldDB" id="E8LJ56"/>
<evidence type="ECO:0000313" key="2">
    <source>
        <dbReference type="Proteomes" id="UP000018458"/>
    </source>
</evidence>
<protein>
    <submittedName>
        <fullName evidence="1">Uncharacterized protein</fullName>
    </submittedName>
</protein>
<comment type="caution">
    <text evidence="1">The sequence shown here is derived from an EMBL/GenBank/DDBJ whole genome shotgun (WGS) entry which is preliminary data.</text>
</comment>
<evidence type="ECO:0000313" key="1">
    <source>
        <dbReference type="EMBL" id="EFY07479.1"/>
    </source>
</evidence>
<gene>
    <name evidence="1" type="ORF">HMPREF9444_00729</name>
</gene>
<accession>E8LJ56</accession>
<dbReference type="HOGENOM" id="CLU_3222932_0_0_6"/>
<proteinExistence type="predicted"/>
<dbReference type="STRING" id="762983.HMPREF9444_00729"/>
<sequence>MDFAFFVCSKIIAAILLMQRRYINTALNQKQYFDLYIKKNIFYI</sequence>
<keyword evidence="2" id="KW-1185">Reference proteome</keyword>
<reference evidence="1 2" key="1">
    <citation type="submission" date="2011-01" db="EMBL/GenBank/DDBJ databases">
        <authorList>
            <person name="Weinstock G."/>
            <person name="Sodergren E."/>
            <person name="Clifton S."/>
            <person name="Fulton L."/>
            <person name="Fulton B."/>
            <person name="Courtney L."/>
            <person name="Fronick C."/>
            <person name="Harrison M."/>
            <person name="Strong C."/>
            <person name="Farmer C."/>
            <person name="Delahaunty K."/>
            <person name="Markovic C."/>
            <person name="Hall O."/>
            <person name="Minx P."/>
            <person name="Tomlinson C."/>
            <person name="Mitreva M."/>
            <person name="Hou S."/>
            <person name="Chen J."/>
            <person name="Wollam A."/>
            <person name="Pepin K.H."/>
            <person name="Johnson M."/>
            <person name="Bhonagiri V."/>
            <person name="Zhang X."/>
            <person name="Suruliraj S."/>
            <person name="Warren W."/>
            <person name="Chinwalla A."/>
            <person name="Mardis E.R."/>
            <person name="Wilson R.K."/>
        </authorList>
    </citation>
    <scope>NUCLEOTIDE SEQUENCE [LARGE SCALE GENOMIC DNA]</scope>
    <source>
        <strain evidence="2">DSM 22608 / JCM 16073 / KCTC 15190 / YIT 12066</strain>
    </source>
</reference>
<dbReference type="Proteomes" id="UP000018458">
    <property type="component" value="Unassembled WGS sequence"/>
</dbReference>
<dbReference type="EMBL" id="AEVO01000034">
    <property type="protein sequence ID" value="EFY07479.1"/>
    <property type="molecule type" value="Genomic_DNA"/>
</dbReference>
<name>E8LJ56_SUCHY</name>